<gene>
    <name evidence="1" type="ORF">GCM10009760_25990</name>
</gene>
<comment type="caution">
    <text evidence="1">The sequence shown here is derived from an EMBL/GenBank/DDBJ whole genome shotgun (WGS) entry which is preliminary data.</text>
</comment>
<dbReference type="EMBL" id="BAAANT010000012">
    <property type="protein sequence ID" value="GAA2141626.1"/>
    <property type="molecule type" value="Genomic_DNA"/>
</dbReference>
<name>A0ABN2ZFX6_9ACTN</name>
<sequence length="350" mass="35666">MGMRVNWMQNGSYTAETDRLLLSSLFASNGTFLARSGVLAGGGEMAVTAQSTPNMTVAVATGQCVVQGTMTATQGDYVVTADSAFNLTVATADATNPRIDLVCVVVQDSFYSGATDAASVQIITGAAAPTPTAPAPPGNSCTLAQITVPAGATTITAAVIADVRQRTTARGGIIPALATSRPANVSTGQAIYETDTGRLMVWSGTAWTQLSATAAAAPWTAYTPAWTGVTLGASVAHGRYRQIGKTVDMTASLEWGTGASIPSGQVTVSLPTPASSSPAGALGWQGVGRHRPADGNPWHTLLTHTDPGFTTAVVWGLRTADLGWAPPGDAGYTFSAAGASLRVQLTYEAA</sequence>
<protein>
    <submittedName>
        <fullName evidence="1">Uncharacterized protein</fullName>
    </submittedName>
</protein>
<organism evidence="1 2">
    <name type="scientific">Kitasatospora kazusensis</name>
    <dbReference type="NCBI Taxonomy" id="407974"/>
    <lineage>
        <taxon>Bacteria</taxon>
        <taxon>Bacillati</taxon>
        <taxon>Actinomycetota</taxon>
        <taxon>Actinomycetes</taxon>
        <taxon>Kitasatosporales</taxon>
        <taxon>Streptomycetaceae</taxon>
        <taxon>Kitasatospora</taxon>
    </lineage>
</organism>
<reference evidence="1 2" key="1">
    <citation type="journal article" date="2019" name="Int. J. Syst. Evol. Microbiol.">
        <title>The Global Catalogue of Microorganisms (GCM) 10K type strain sequencing project: providing services to taxonomists for standard genome sequencing and annotation.</title>
        <authorList>
            <consortium name="The Broad Institute Genomics Platform"/>
            <consortium name="The Broad Institute Genome Sequencing Center for Infectious Disease"/>
            <person name="Wu L."/>
            <person name="Ma J."/>
        </authorList>
    </citation>
    <scope>NUCLEOTIDE SEQUENCE [LARGE SCALE GENOMIC DNA]</scope>
    <source>
        <strain evidence="1 2">JCM 14560</strain>
    </source>
</reference>
<evidence type="ECO:0000313" key="2">
    <source>
        <dbReference type="Proteomes" id="UP001422759"/>
    </source>
</evidence>
<evidence type="ECO:0000313" key="1">
    <source>
        <dbReference type="EMBL" id="GAA2141626.1"/>
    </source>
</evidence>
<accession>A0ABN2ZFX6</accession>
<keyword evidence="2" id="KW-1185">Reference proteome</keyword>
<proteinExistence type="predicted"/>
<dbReference type="RefSeq" id="WP_344464223.1">
    <property type="nucleotide sequence ID" value="NZ_BAAANT010000012.1"/>
</dbReference>
<dbReference type="Proteomes" id="UP001422759">
    <property type="component" value="Unassembled WGS sequence"/>
</dbReference>